<dbReference type="InterPro" id="IPR050228">
    <property type="entry name" value="Carboxylesterase_BioH"/>
</dbReference>
<keyword evidence="3" id="KW-1185">Reference proteome</keyword>
<protein>
    <submittedName>
        <fullName evidence="2">Arylesterase</fullName>
        <ecNumber evidence="2">3.1.1.2</ecNumber>
    </submittedName>
</protein>
<reference evidence="2 3" key="1">
    <citation type="submission" date="2020-04" db="EMBL/GenBank/DDBJ databases">
        <authorList>
            <person name="De Canck E."/>
        </authorList>
    </citation>
    <scope>NUCLEOTIDE SEQUENCE [LARGE SCALE GENOMIC DNA]</scope>
    <source>
        <strain evidence="2 3">LMG 1873</strain>
    </source>
</reference>
<dbReference type="PANTHER" id="PTHR43194">
    <property type="entry name" value="HYDROLASE ALPHA/BETA FOLD FAMILY"/>
    <property type="match status" value="1"/>
</dbReference>
<proteinExistence type="predicted"/>
<accession>A0ABM8L2H0</accession>
<dbReference type="EMBL" id="CADIJS010000004">
    <property type="protein sequence ID" value="CAB3727740.1"/>
    <property type="molecule type" value="Genomic_DNA"/>
</dbReference>
<keyword evidence="2" id="KW-0378">Hydrolase</keyword>
<dbReference type="GO" id="GO:0004064">
    <property type="term" value="F:arylesterase activity"/>
    <property type="evidence" value="ECO:0007669"/>
    <property type="project" value="UniProtKB-EC"/>
</dbReference>
<dbReference type="EC" id="3.1.1.2" evidence="2"/>
<dbReference type="InterPro" id="IPR000073">
    <property type="entry name" value="AB_hydrolase_1"/>
</dbReference>
<evidence type="ECO:0000313" key="3">
    <source>
        <dbReference type="Proteomes" id="UP000494116"/>
    </source>
</evidence>
<feature type="domain" description="AB hydrolase-1" evidence="1">
    <location>
        <begin position="25"/>
        <end position="260"/>
    </location>
</feature>
<comment type="caution">
    <text evidence="2">The sequence shown here is derived from an EMBL/GenBank/DDBJ whole genome shotgun (WGS) entry which is preliminary data.</text>
</comment>
<dbReference type="InterPro" id="IPR029058">
    <property type="entry name" value="AB_hydrolase_fold"/>
</dbReference>
<organism evidence="2 3">
    <name type="scientific">Achromobacter piechaudii</name>
    <dbReference type="NCBI Taxonomy" id="72556"/>
    <lineage>
        <taxon>Bacteria</taxon>
        <taxon>Pseudomonadati</taxon>
        <taxon>Pseudomonadota</taxon>
        <taxon>Betaproteobacteria</taxon>
        <taxon>Burkholderiales</taxon>
        <taxon>Alcaligenaceae</taxon>
        <taxon>Achromobacter</taxon>
    </lineage>
</organism>
<evidence type="ECO:0000259" key="1">
    <source>
        <dbReference type="Pfam" id="PF12697"/>
    </source>
</evidence>
<sequence>MRKPHYVASGRASLFVETMGSGDPVVFLHAAICDRTMWSAQMAAVAVTNTAIAYDRRGHGNTRADVEHYSAVADLIAVLDALADGKRVILVGCSQGARVALDATLLHPSRVSGLVLIAPTVPGAGAPDYSPAIGALMAQLQEAEMQGQQDRINDLKARLFLDGPGAAAGRVSGLARQQFLKMNGAILRSPYGGTSTDDLATFQRLGEIQVPALVMWGAYDFPHIQARSRQVATLLADGIGEELAGTAHLPSLDNPAELAARLIAFIARVGAGK</sequence>
<evidence type="ECO:0000313" key="2">
    <source>
        <dbReference type="EMBL" id="CAB3727740.1"/>
    </source>
</evidence>
<dbReference type="Gene3D" id="3.40.50.1820">
    <property type="entry name" value="alpha/beta hydrolase"/>
    <property type="match status" value="1"/>
</dbReference>
<gene>
    <name evidence="2" type="ORF">LMG1873_04516</name>
</gene>
<dbReference type="Proteomes" id="UP000494116">
    <property type="component" value="Unassembled WGS sequence"/>
</dbReference>
<dbReference type="Pfam" id="PF12697">
    <property type="entry name" value="Abhydrolase_6"/>
    <property type="match status" value="1"/>
</dbReference>
<name>A0ABM8L2H0_9BURK</name>
<dbReference type="PANTHER" id="PTHR43194:SF2">
    <property type="entry name" value="PEROXISOMAL MEMBRANE PROTEIN LPX1"/>
    <property type="match status" value="1"/>
</dbReference>
<dbReference type="SUPFAM" id="SSF53474">
    <property type="entry name" value="alpha/beta-Hydrolases"/>
    <property type="match status" value="1"/>
</dbReference>